<dbReference type="Gene3D" id="3.30.2010.10">
    <property type="entry name" value="Metalloproteases ('zincins'), catalytic domain"/>
    <property type="match status" value="1"/>
</dbReference>
<evidence type="ECO:0000313" key="15">
    <source>
        <dbReference type="Proteomes" id="UP000015216"/>
    </source>
</evidence>
<evidence type="ECO:0000256" key="6">
    <source>
        <dbReference type="ARBA" id="ARBA00022801"/>
    </source>
</evidence>
<evidence type="ECO:0000256" key="3">
    <source>
        <dbReference type="ARBA" id="ARBA00022670"/>
    </source>
</evidence>
<evidence type="ECO:0000256" key="1">
    <source>
        <dbReference type="ARBA" id="ARBA00004651"/>
    </source>
</evidence>
<keyword evidence="2" id="KW-1003">Cell membrane</keyword>
<dbReference type="MEROPS" id="M48.002"/>
<evidence type="ECO:0000259" key="13">
    <source>
        <dbReference type="Pfam" id="PF01435"/>
    </source>
</evidence>
<dbReference type="EMBL" id="CP003468">
    <property type="protein sequence ID" value="AGS06803.1"/>
    <property type="molecule type" value="Genomic_DNA"/>
</dbReference>
<keyword evidence="6 11" id="KW-0378">Hydrolase</keyword>
<evidence type="ECO:0000313" key="14">
    <source>
        <dbReference type="EMBL" id="AGS06803.1"/>
    </source>
</evidence>
<dbReference type="NCBIfam" id="NF003965">
    <property type="entry name" value="PRK05457.1"/>
    <property type="match status" value="1"/>
</dbReference>
<feature type="transmembrane region" description="Helical" evidence="12">
    <location>
        <begin position="7"/>
        <end position="32"/>
    </location>
</feature>
<keyword evidence="4 12" id="KW-0812">Transmembrane</keyword>
<dbReference type="OrthoDB" id="15218at2"/>
<dbReference type="AlphaFoldDB" id="S5RPK6"/>
<keyword evidence="8 12" id="KW-1133">Transmembrane helix</keyword>
<evidence type="ECO:0000256" key="7">
    <source>
        <dbReference type="ARBA" id="ARBA00022833"/>
    </source>
</evidence>
<evidence type="ECO:0000256" key="2">
    <source>
        <dbReference type="ARBA" id="ARBA00022475"/>
    </source>
</evidence>
<evidence type="ECO:0000256" key="10">
    <source>
        <dbReference type="ARBA" id="ARBA00023136"/>
    </source>
</evidence>
<dbReference type="InterPro" id="IPR001915">
    <property type="entry name" value="Peptidase_M48"/>
</dbReference>
<keyword evidence="5" id="KW-0479">Metal-binding</keyword>
<evidence type="ECO:0000256" key="5">
    <source>
        <dbReference type="ARBA" id="ARBA00022723"/>
    </source>
</evidence>
<evidence type="ECO:0000256" key="11">
    <source>
        <dbReference type="RuleBase" id="RU003983"/>
    </source>
</evidence>
<gene>
    <name evidence="14" type="primary">htpX</name>
    <name evidence="14" type="ORF">SSDC_00550</name>
</gene>
<feature type="transmembrane region" description="Helical" evidence="12">
    <location>
        <begin position="158"/>
        <end position="179"/>
    </location>
</feature>
<keyword evidence="15" id="KW-1185">Reference proteome</keyword>
<evidence type="ECO:0000256" key="12">
    <source>
        <dbReference type="SAM" id="Phobius"/>
    </source>
</evidence>
<keyword evidence="7 11" id="KW-0862">Zinc</keyword>
<comment type="cofactor">
    <cofactor evidence="11">
        <name>Zn(2+)</name>
        <dbReference type="ChEBI" id="CHEBI:29105"/>
    </cofactor>
    <text evidence="11">Binds 1 zinc ion per subunit.</text>
</comment>
<comment type="similarity">
    <text evidence="11">Belongs to the peptidase M48 family.</text>
</comment>
<dbReference type="Proteomes" id="UP000015216">
    <property type="component" value="Chromosome"/>
</dbReference>
<dbReference type="HOGENOM" id="CLU_042266_1_0_4"/>
<keyword evidence="10 12" id="KW-0472">Membrane</keyword>
<evidence type="ECO:0000256" key="8">
    <source>
        <dbReference type="ARBA" id="ARBA00022989"/>
    </source>
</evidence>
<organism evidence="14 15">
    <name type="scientific">Candidatus Profftella armatura</name>
    <dbReference type="NCBI Taxonomy" id="669502"/>
    <lineage>
        <taxon>Bacteria</taxon>
        <taxon>Pseudomonadati</taxon>
        <taxon>Pseudomonadota</taxon>
        <taxon>Betaproteobacteria</taxon>
        <taxon>Candidatus Profftella</taxon>
    </lineage>
</organism>
<feature type="transmembrane region" description="Helical" evidence="12">
    <location>
        <begin position="199"/>
        <end position="223"/>
    </location>
</feature>
<dbReference type="GO" id="GO:0006508">
    <property type="term" value="P:proteolysis"/>
    <property type="evidence" value="ECO:0007669"/>
    <property type="project" value="UniProtKB-KW"/>
</dbReference>
<keyword evidence="14" id="KW-0346">Stress response</keyword>
<dbReference type="GO" id="GO:0005886">
    <property type="term" value="C:plasma membrane"/>
    <property type="evidence" value="ECO:0007669"/>
    <property type="project" value="UniProtKB-SubCell"/>
</dbReference>
<dbReference type="PANTHER" id="PTHR43221:SF1">
    <property type="entry name" value="PROTEASE HTPX"/>
    <property type="match status" value="1"/>
</dbReference>
<sequence>MRRVFIFLLTNIAIILVLNIMLSLLGINYFFYKIGLNIKILTISSIIFGFTGSIISLLLSKKIAKWSMNLMVIKNPSNFTEDWLLKTVNKISKNANISTPEVAIYNGEINAFATGAFKNSSLIAISANLLESMTKLEIKAIIAHEISHISNGDMVTMLLIQGVINTFIILISRIFSYILDCFLLNSYDDSNYNSNYNHKIYGLITTILQIFLGFGASIVVAWFSRNREFRADHGSAKLLGTPDPMISALRHLSNISIVNDLPKSIAILGINNNFKKKSFLKLFATHPSFEKRIAILSNLYKS</sequence>
<dbReference type="PANTHER" id="PTHR43221">
    <property type="entry name" value="PROTEASE HTPX"/>
    <property type="match status" value="1"/>
</dbReference>
<dbReference type="CDD" id="cd07335">
    <property type="entry name" value="M48B_HtpX_like"/>
    <property type="match status" value="1"/>
</dbReference>
<feature type="transmembrane region" description="Helical" evidence="12">
    <location>
        <begin position="38"/>
        <end position="59"/>
    </location>
</feature>
<protein>
    <submittedName>
        <fullName evidence="14">Heat shock protein HtpX</fullName>
    </submittedName>
</protein>
<name>S5RPK6_9PROT</name>
<evidence type="ECO:0000256" key="4">
    <source>
        <dbReference type="ARBA" id="ARBA00022692"/>
    </source>
</evidence>
<dbReference type="STRING" id="669502.SSDC_00550"/>
<evidence type="ECO:0000256" key="9">
    <source>
        <dbReference type="ARBA" id="ARBA00023049"/>
    </source>
</evidence>
<dbReference type="KEGG" id="ssdc:SSDC_00550"/>
<keyword evidence="3 11" id="KW-0645">Protease</keyword>
<dbReference type="Pfam" id="PF01435">
    <property type="entry name" value="Peptidase_M48"/>
    <property type="match status" value="1"/>
</dbReference>
<feature type="domain" description="Peptidase M48" evidence="13">
    <location>
        <begin position="81"/>
        <end position="298"/>
    </location>
</feature>
<keyword evidence="9 11" id="KW-0482">Metalloprotease</keyword>
<proteinExistence type="inferred from homology"/>
<dbReference type="RefSeq" id="WP_020915378.1">
    <property type="nucleotide sequence ID" value="NC_021885.1"/>
</dbReference>
<dbReference type="GO" id="GO:0046872">
    <property type="term" value="F:metal ion binding"/>
    <property type="evidence" value="ECO:0007669"/>
    <property type="project" value="UniProtKB-KW"/>
</dbReference>
<dbReference type="InterPro" id="IPR050083">
    <property type="entry name" value="HtpX_protease"/>
</dbReference>
<dbReference type="GeneID" id="301552974"/>
<comment type="subcellular location">
    <subcellularLocation>
        <location evidence="1">Cell membrane</location>
        <topology evidence="1">Multi-pass membrane protein</topology>
    </subcellularLocation>
</comment>
<reference evidence="14 15" key="1">
    <citation type="journal article" date="2013" name="Curr. Biol.">
        <title>Defensive bacteriome symbiont with a drastically reduced genome.</title>
        <authorList>
            <person name="Nakabachi A."/>
            <person name="Ueoka R."/>
            <person name="Oshima K."/>
            <person name="Teta R."/>
            <person name="Mangoni A."/>
            <person name="Gurgui M."/>
            <person name="Oldham N.J."/>
            <person name="van Echten-Deckert G."/>
            <person name="Okamura K."/>
            <person name="Yamamoto K."/>
            <person name="Inoue H."/>
            <person name="Ohkuma M."/>
            <person name="Hongoh Y."/>
            <person name="Miyagishima S.Y."/>
            <person name="Hattori M."/>
            <person name="Piel J."/>
            <person name="Fukatsu T."/>
        </authorList>
    </citation>
    <scope>NUCLEOTIDE SEQUENCE [LARGE SCALE GENOMIC DNA]</scope>
    <source>
        <strain evidence="14 15">DC</strain>
    </source>
</reference>
<dbReference type="GO" id="GO:0004222">
    <property type="term" value="F:metalloendopeptidase activity"/>
    <property type="evidence" value="ECO:0007669"/>
    <property type="project" value="InterPro"/>
</dbReference>
<accession>S5RPK6</accession>
<dbReference type="eggNOG" id="COG0501">
    <property type="taxonomic scope" value="Bacteria"/>
</dbReference>